<dbReference type="GO" id="GO:0043138">
    <property type="term" value="F:3'-5' DNA helicase activity"/>
    <property type="evidence" value="ECO:0007669"/>
    <property type="project" value="UniProtKB-EC"/>
</dbReference>
<comment type="catalytic activity">
    <reaction evidence="2">
        <text>Couples ATP hydrolysis with the unwinding of duplex DNA by translocating in the 3'-5' direction.</text>
        <dbReference type="EC" id="5.6.2.4"/>
    </reaction>
</comment>
<comment type="similarity">
    <text evidence="1">Belongs to the helicase family. RecQ subfamily.</text>
</comment>
<dbReference type="Gene3D" id="3.40.50.300">
    <property type="entry name" value="P-loop containing nucleotide triphosphate hydrolases"/>
    <property type="match status" value="1"/>
</dbReference>
<dbReference type="PANTHER" id="PTHR13710:SF154">
    <property type="entry name" value="RECQ HELICASE, PUTATIVE (AFU_ORTHOLOGUE AFUA_6G14720)-RELATED"/>
    <property type="match status" value="1"/>
</dbReference>
<evidence type="ECO:0000259" key="4">
    <source>
        <dbReference type="PROSITE" id="PS51194"/>
    </source>
</evidence>
<dbReference type="EC" id="5.6.2.4" evidence="3"/>
<dbReference type="GO" id="GO:0016787">
    <property type="term" value="F:hydrolase activity"/>
    <property type="evidence" value="ECO:0007669"/>
    <property type="project" value="UniProtKB-KW"/>
</dbReference>
<dbReference type="OrthoDB" id="4740614at2759"/>
<dbReference type="Pfam" id="PF00271">
    <property type="entry name" value="Helicase_C"/>
    <property type="match status" value="1"/>
</dbReference>
<dbReference type="InterPro" id="IPR027417">
    <property type="entry name" value="P-loop_NTPase"/>
</dbReference>
<reference evidence="6" key="1">
    <citation type="submission" date="2016-02" db="EMBL/GenBank/DDBJ databases">
        <title>Draft genome sequence of Microdochium bolleyi, a fungal endophyte of beachgrass.</title>
        <authorList>
            <consortium name="DOE Joint Genome Institute"/>
            <person name="David A.S."/>
            <person name="May G."/>
            <person name="Haridas S."/>
            <person name="Lim J."/>
            <person name="Wang M."/>
            <person name="Labutti K."/>
            <person name="Lipzen A."/>
            <person name="Barry K."/>
            <person name="Grigoriev I.V."/>
        </authorList>
    </citation>
    <scope>NUCLEOTIDE SEQUENCE [LARGE SCALE GENOMIC DNA]</scope>
    <source>
        <strain evidence="6">J235TASD1</strain>
    </source>
</reference>
<dbReference type="EMBL" id="KQ964263">
    <property type="protein sequence ID" value="KXJ87186.1"/>
    <property type="molecule type" value="Genomic_DNA"/>
</dbReference>
<dbReference type="SMART" id="SM00490">
    <property type="entry name" value="HELICc"/>
    <property type="match status" value="1"/>
</dbReference>
<dbReference type="STRING" id="196109.A0A136IQI8"/>
<dbReference type="InterPro" id="IPR001650">
    <property type="entry name" value="Helicase_C-like"/>
</dbReference>
<feature type="domain" description="Helicase C-terminal" evidence="4">
    <location>
        <begin position="548"/>
        <end position="679"/>
    </location>
</feature>
<evidence type="ECO:0000313" key="6">
    <source>
        <dbReference type="Proteomes" id="UP000070501"/>
    </source>
</evidence>
<dbReference type="Proteomes" id="UP000070501">
    <property type="component" value="Unassembled WGS sequence"/>
</dbReference>
<dbReference type="SUPFAM" id="SSF52540">
    <property type="entry name" value="P-loop containing nucleoside triphosphate hydrolases"/>
    <property type="match status" value="1"/>
</dbReference>
<protein>
    <recommendedName>
        <fullName evidence="3">DNA 3'-5' helicase</fullName>
        <ecNumber evidence="3">5.6.2.4</ecNumber>
    </recommendedName>
</protein>
<name>A0A136IQI8_9PEZI</name>
<dbReference type="GO" id="GO:0009378">
    <property type="term" value="F:four-way junction helicase activity"/>
    <property type="evidence" value="ECO:0007669"/>
    <property type="project" value="TreeGrafter"/>
</dbReference>
<evidence type="ECO:0000313" key="5">
    <source>
        <dbReference type="EMBL" id="KXJ87186.1"/>
    </source>
</evidence>
<keyword evidence="5" id="KW-0378">Hydrolase</keyword>
<dbReference type="GO" id="GO:0000724">
    <property type="term" value="P:double-strand break repair via homologous recombination"/>
    <property type="evidence" value="ECO:0007669"/>
    <property type="project" value="TreeGrafter"/>
</dbReference>
<dbReference type="PROSITE" id="PS51194">
    <property type="entry name" value="HELICASE_CTER"/>
    <property type="match status" value="1"/>
</dbReference>
<evidence type="ECO:0000256" key="2">
    <source>
        <dbReference type="ARBA" id="ARBA00034617"/>
    </source>
</evidence>
<evidence type="ECO:0000256" key="1">
    <source>
        <dbReference type="ARBA" id="ARBA00005446"/>
    </source>
</evidence>
<keyword evidence="6" id="KW-1185">Reference proteome</keyword>
<sequence length="679" mass="75646">MGWAAHLAGKDMAELRRAAEPGLTTKELAKLSWSARKEREDSEAALVRLGQSLDREIEQCSRRISQVIVRPFVNPLLHFTAVLAIDPVRARFRAPAEFTTLLADGYRQWIADGSYSPFSTLTRFMTIGKGYRVKEGGTARIIWEDGKQALRLHGFRIEVQDFRRMAQGLVSTAESTLDGLLYGRSAALLDQIRLDKISDTGSEPGHYHRERSLKWLNGIGKLKSQLLLLTHVWGGQLGRGPEITSVRYLDTKQLSRSVYVFDGQVMLVTDRDKAKSIRGYGRKVVRFLPERIGQLLVVYLVWLVPFEEMLIDETRARKPSDSLRHWLWKDGRKGRWGTEVLTKELKGATAGYLGVELGTSKELEVGAGDDGFGLDDEEFDEMRTGSVLVVVLPIGGGKSLLFMVPAVRGVNGGVSIVVVLFVALSDDLIARARLFGIDCVRWRSVEEEGREAGSLVRVASLVVVSADQASSQEFSCYADALRSRRLLRRIFIDECHTIIIDVGYRKRLTELRGLYRYDCPIIVEDAEIIRARTMKRNIQYAVTTVVNAVQEEIVRLVEEKNESGTLDSDRKGVIYCRSKKDSETLVGRIGCGCYYSGMETKAREEVLGAWVDSSSESRWITVTIGLGTGVDIAGISVILYAELPYGLVDYVQQTGRSGRKDGEVVEAVIVLVDEAGPGQ</sequence>
<gene>
    <name evidence="5" type="ORF">Micbo1qcDRAFT_179079</name>
</gene>
<proteinExistence type="inferred from homology"/>
<dbReference type="GO" id="GO:0005694">
    <property type="term" value="C:chromosome"/>
    <property type="evidence" value="ECO:0007669"/>
    <property type="project" value="TreeGrafter"/>
</dbReference>
<dbReference type="PANTHER" id="PTHR13710">
    <property type="entry name" value="DNA HELICASE RECQ FAMILY MEMBER"/>
    <property type="match status" value="1"/>
</dbReference>
<dbReference type="InParanoid" id="A0A136IQI8"/>
<dbReference type="GO" id="GO:0005737">
    <property type="term" value="C:cytoplasm"/>
    <property type="evidence" value="ECO:0007669"/>
    <property type="project" value="TreeGrafter"/>
</dbReference>
<evidence type="ECO:0000256" key="3">
    <source>
        <dbReference type="ARBA" id="ARBA00034808"/>
    </source>
</evidence>
<accession>A0A136IQI8</accession>
<dbReference type="AlphaFoldDB" id="A0A136IQI8"/>
<organism evidence="5 6">
    <name type="scientific">Microdochium bolleyi</name>
    <dbReference type="NCBI Taxonomy" id="196109"/>
    <lineage>
        <taxon>Eukaryota</taxon>
        <taxon>Fungi</taxon>
        <taxon>Dikarya</taxon>
        <taxon>Ascomycota</taxon>
        <taxon>Pezizomycotina</taxon>
        <taxon>Sordariomycetes</taxon>
        <taxon>Xylariomycetidae</taxon>
        <taxon>Xylariales</taxon>
        <taxon>Microdochiaceae</taxon>
        <taxon>Microdochium</taxon>
    </lineage>
</organism>